<gene>
    <name evidence="1" type="ORF">B0T21DRAFT_430952</name>
</gene>
<evidence type="ECO:0000313" key="1">
    <source>
        <dbReference type="EMBL" id="KAK0705729.1"/>
    </source>
</evidence>
<accession>A0AA39ZYE7</accession>
<organism evidence="1 2">
    <name type="scientific">Apiosordaria backusii</name>
    <dbReference type="NCBI Taxonomy" id="314023"/>
    <lineage>
        <taxon>Eukaryota</taxon>
        <taxon>Fungi</taxon>
        <taxon>Dikarya</taxon>
        <taxon>Ascomycota</taxon>
        <taxon>Pezizomycotina</taxon>
        <taxon>Sordariomycetes</taxon>
        <taxon>Sordariomycetidae</taxon>
        <taxon>Sordariales</taxon>
        <taxon>Lasiosphaeriaceae</taxon>
        <taxon>Apiosordaria</taxon>
    </lineage>
</organism>
<dbReference type="AlphaFoldDB" id="A0AA39ZYE7"/>
<dbReference type="Proteomes" id="UP001172159">
    <property type="component" value="Unassembled WGS sequence"/>
</dbReference>
<name>A0AA39ZYE7_9PEZI</name>
<keyword evidence="2" id="KW-1185">Reference proteome</keyword>
<sequence length="155" mass="16893">IPRVPVSAGGCLLVAWCRRLFAFPEPGASSRRCSRIGIAFATAAAQAVARSLRLWFFCCCCSLSAVLCPAVAARFGWTQHLPRPAAPHASSRAQQHQPESVCPCPVLTHCTHTLSAIPDHRDATDLLHRDKSLPCDSASLFHHFPLNGTCFYRIT</sequence>
<feature type="non-terminal residue" evidence="1">
    <location>
        <position position="1"/>
    </location>
</feature>
<evidence type="ECO:0000313" key="2">
    <source>
        <dbReference type="Proteomes" id="UP001172159"/>
    </source>
</evidence>
<proteinExistence type="predicted"/>
<comment type="caution">
    <text evidence="1">The sequence shown here is derived from an EMBL/GenBank/DDBJ whole genome shotgun (WGS) entry which is preliminary data.</text>
</comment>
<dbReference type="EMBL" id="JAUKTV010000020">
    <property type="protein sequence ID" value="KAK0705729.1"/>
    <property type="molecule type" value="Genomic_DNA"/>
</dbReference>
<reference evidence="1" key="1">
    <citation type="submission" date="2023-06" db="EMBL/GenBank/DDBJ databases">
        <title>Genome-scale phylogeny and comparative genomics of the fungal order Sordariales.</title>
        <authorList>
            <consortium name="Lawrence Berkeley National Laboratory"/>
            <person name="Hensen N."/>
            <person name="Bonometti L."/>
            <person name="Westerberg I."/>
            <person name="Brannstrom I.O."/>
            <person name="Guillou S."/>
            <person name="Cros-Aarteil S."/>
            <person name="Calhoun S."/>
            <person name="Haridas S."/>
            <person name="Kuo A."/>
            <person name="Mondo S."/>
            <person name="Pangilinan J."/>
            <person name="Riley R."/>
            <person name="Labutti K."/>
            <person name="Andreopoulos B."/>
            <person name="Lipzen A."/>
            <person name="Chen C."/>
            <person name="Yanf M."/>
            <person name="Daum C."/>
            <person name="Ng V."/>
            <person name="Clum A."/>
            <person name="Steindorff A."/>
            <person name="Ohm R."/>
            <person name="Martin F."/>
            <person name="Silar P."/>
            <person name="Natvig D."/>
            <person name="Lalanne C."/>
            <person name="Gautier V."/>
            <person name="Ament-Velasquez S.L."/>
            <person name="Kruys A."/>
            <person name="Hutchinson M.I."/>
            <person name="Powell A.J."/>
            <person name="Barry K."/>
            <person name="Miller A.N."/>
            <person name="Grigoriev I.V."/>
            <person name="Debuchy R."/>
            <person name="Gladieux P."/>
            <person name="Thoren M.H."/>
            <person name="Johannesson H."/>
        </authorList>
    </citation>
    <scope>NUCLEOTIDE SEQUENCE</scope>
    <source>
        <strain evidence="1">CBS 540.89</strain>
    </source>
</reference>
<feature type="non-terminal residue" evidence="1">
    <location>
        <position position="155"/>
    </location>
</feature>
<protein>
    <submittedName>
        <fullName evidence="1">Uncharacterized protein</fullName>
    </submittedName>
</protein>